<dbReference type="AlphaFoldDB" id="A0A6C0JMD8"/>
<sequence length="106" mass="12411">MDGPKLIEPSMQNHLFNTLQQCHSNRVNVYFYALNIGVVVLLFLFFGGTLYYCSKQKLSDFEKNQRMVKDQQYILSKIRYYQDDKKNRQQSQGTGITDLPYITTNG</sequence>
<protein>
    <submittedName>
        <fullName evidence="3">Uncharacterized protein</fullName>
    </submittedName>
</protein>
<name>A0A6C0JMD8_9ZZZZ</name>
<feature type="transmembrane region" description="Helical" evidence="2">
    <location>
        <begin position="29"/>
        <end position="53"/>
    </location>
</feature>
<evidence type="ECO:0000256" key="1">
    <source>
        <dbReference type="SAM" id="MobiDB-lite"/>
    </source>
</evidence>
<keyword evidence="2" id="KW-0812">Transmembrane</keyword>
<organism evidence="3">
    <name type="scientific">viral metagenome</name>
    <dbReference type="NCBI Taxonomy" id="1070528"/>
    <lineage>
        <taxon>unclassified sequences</taxon>
        <taxon>metagenomes</taxon>
        <taxon>organismal metagenomes</taxon>
    </lineage>
</organism>
<keyword evidence="2" id="KW-0472">Membrane</keyword>
<keyword evidence="2" id="KW-1133">Transmembrane helix</keyword>
<proteinExistence type="predicted"/>
<accession>A0A6C0JMD8</accession>
<feature type="region of interest" description="Disordered" evidence="1">
    <location>
        <begin position="85"/>
        <end position="106"/>
    </location>
</feature>
<reference evidence="3" key="1">
    <citation type="journal article" date="2020" name="Nature">
        <title>Giant virus diversity and host interactions through global metagenomics.</title>
        <authorList>
            <person name="Schulz F."/>
            <person name="Roux S."/>
            <person name="Paez-Espino D."/>
            <person name="Jungbluth S."/>
            <person name="Walsh D.A."/>
            <person name="Denef V.J."/>
            <person name="McMahon K.D."/>
            <person name="Konstantinidis K.T."/>
            <person name="Eloe-Fadrosh E.A."/>
            <person name="Kyrpides N.C."/>
            <person name="Woyke T."/>
        </authorList>
    </citation>
    <scope>NUCLEOTIDE SEQUENCE</scope>
    <source>
        <strain evidence="3">GVMAG-M-3300027708-5</strain>
    </source>
</reference>
<evidence type="ECO:0000256" key="2">
    <source>
        <dbReference type="SAM" id="Phobius"/>
    </source>
</evidence>
<dbReference type="EMBL" id="MN740406">
    <property type="protein sequence ID" value="QHU05008.1"/>
    <property type="molecule type" value="Genomic_DNA"/>
</dbReference>
<evidence type="ECO:0000313" key="3">
    <source>
        <dbReference type="EMBL" id="QHU05008.1"/>
    </source>
</evidence>